<dbReference type="OrthoDB" id="2094832at2759"/>
<dbReference type="AlphaFoldDB" id="W9XDP5"/>
<dbReference type="eggNOG" id="ENOG502QXW1">
    <property type="taxonomic scope" value="Eukaryota"/>
</dbReference>
<dbReference type="HOGENOM" id="CLU_051542_0_1_1"/>
<dbReference type="GeneID" id="19186869"/>
<evidence type="ECO:0000256" key="1">
    <source>
        <dbReference type="ARBA" id="ARBA00005179"/>
    </source>
</evidence>
<dbReference type="InterPro" id="IPR051654">
    <property type="entry name" value="Meroterpenoid_MTases"/>
</dbReference>
<evidence type="ECO:0000313" key="7">
    <source>
        <dbReference type="Proteomes" id="UP000019471"/>
    </source>
</evidence>
<keyword evidence="3" id="KW-0949">S-adenosyl-L-methionine</keyword>
<comment type="pathway">
    <text evidence="1">Secondary metabolite biosynthesis.</text>
</comment>
<dbReference type="EMBL" id="AMGX01000002">
    <property type="protein sequence ID" value="EXJ75440.1"/>
    <property type="molecule type" value="Genomic_DNA"/>
</dbReference>
<dbReference type="STRING" id="1182543.W9XDP5"/>
<dbReference type="SUPFAM" id="SSF53335">
    <property type="entry name" value="S-adenosyl-L-methionine-dependent methyltransferases"/>
    <property type="match status" value="1"/>
</dbReference>
<evidence type="ECO:0000256" key="2">
    <source>
        <dbReference type="ARBA" id="ARBA00022679"/>
    </source>
</evidence>
<protein>
    <recommendedName>
        <fullName evidence="8">Methyltransferase domain-containing protein</fullName>
    </recommendedName>
</protein>
<feature type="region of interest" description="Disordered" evidence="5">
    <location>
        <begin position="300"/>
        <end position="331"/>
    </location>
</feature>
<organism evidence="6 7">
    <name type="scientific">Cladophialophora psammophila CBS 110553</name>
    <dbReference type="NCBI Taxonomy" id="1182543"/>
    <lineage>
        <taxon>Eukaryota</taxon>
        <taxon>Fungi</taxon>
        <taxon>Dikarya</taxon>
        <taxon>Ascomycota</taxon>
        <taxon>Pezizomycotina</taxon>
        <taxon>Eurotiomycetes</taxon>
        <taxon>Chaetothyriomycetidae</taxon>
        <taxon>Chaetothyriales</taxon>
        <taxon>Herpotrichiellaceae</taxon>
        <taxon>Cladophialophora</taxon>
    </lineage>
</organism>
<dbReference type="PANTHER" id="PTHR35897:SF1">
    <property type="entry name" value="METHYLTRANSFERASE AUSD"/>
    <property type="match status" value="1"/>
</dbReference>
<dbReference type="RefSeq" id="XP_007740942.1">
    <property type="nucleotide sequence ID" value="XM_007742752.1"/>
</dbReference>
<evidence type="ECO:0000256" key="4">
    <source>
        <dbReference type="ARBA" id="ARBA00038314"/>
    </source>
</evidence>
<keyword evidence="7" id="KW-1185">Reference proteome</keyword>
<dbReference type="Proteomes" id="UP000019471">
    <property type="component" value="Unassembled WGS sequence"/>
</dbReference>
<proteinExistence type="inferred from homology"/>
<accession>W9XDP5</accession>
<evidence type="ECO:0000313" key="6">
    <source>
        <dbReference type="EMBL" id="EXJ75440.1"/>
    </source>
</evidence>
<gene>
    <name evidence="6" type="ORF">A1O5_02136</name>
</gene>
<reference evidence="6 7" key="1">
    <citation type="submission" date="2013-03" db="EMBL/GenBank/DDBJ databases">
        <title>The Genome Sequence of Cladophialophora psammophila CBS 110553.</title>
        <authorList>
            <consortium name="The Broad Institute Genomics Platform"/>
            <person name="Cuomo C."/>
            <person name="de Hoog S."/>
            <person name="Gorbushina A."/>
            <person name="Walker B."/>
            <person name="Young S.K."/>
            <person name="Zeng Q."/>
            <person name="Gargeya S."/>
            <person name="Fitzgerald M."/>
            <person name="Haas B."/>
            <person name="Abouelleil A."/>
            <person name="Allen A.W."/>
            <person name="Alvarado L."/>
            <person name="Arachchi H.M."/>
            <person name="Berlin A.M."/>
            <person name="Chapman S.B."/>
            <person name="Gainer-Dewar J."/>
            <person name="Goldberg J."/>
            <person name="Griggs A."/>
            <person name="Gujja S."/>
            <person name="Hansen M."/>
            <person name="Howarth C."/>
            <person name="Imamovic A."/>
            <person name="Ireland A."/>
            <person name="Larimer J."/>
            <person name="McCowan C."/>
            <person name="Murphy C."/>
            <person name="Pearson M."/>
            <person name="Poon T.W."/>
            <person name="Priest M."/>
            <person name="Roberts A."/>
            <person name="Saif S."/>
            <person name="Shea T."/>
            <person name="Sisk P."/>
            <person name="Sykes S."/>
            <person name="Wortman J."/>
            <person name="Nusbaum C."/>
            <person name="Birren B."/>
        </authorList>
    </citation>
    <scope>NUCLEOTIDE SEQUENCE [LARGE SCALE GENOMIC DNA]</scope>
    <source>
        <strain evidence="6 7">CBS 110553</strain>
    </source>
</reference>
<feature type="compositionally biased region" description="Polar residues" evidence="5">
    <location>
        <begin position="310"/>
        <end position="319"/>
    </location>
</feature>
<evidence type="ECO:0008006" key="8">
    <source>
        <dbReference type="Google" id="ProtNLM"/>
    </source>
</evidence>
<dbReference type="PANTHER" id="PTHR35897">
    <property type="entry name" value="METHYLTRANSFERASE AUSD"/>
    <property type="match status" value="1"/>
</dbReference>
<name>W9XDP5_9EURO</name>
<dbReference type="Gene3D" id="3.40.50.150">
    <property type="entry name" value="Vaccinia Virus protein VP39"/>
    <property type="match status" value="1"/>
</dbReference>
<dbReference type="InterPro" id="IPR029063">
    <property type="entry name" value="SAM-dependent_MTases_sf"/>
</dbReference>
<evidence type="ECO:0000256" key="3">
    <source>
        <dbReference type="ARBA" id="ARBA00022691"/>
    </source>
</evidence>
<sequence length="353" mass="40350">MSDNPQAITGGATYPYQIYKPELEQVPAQIATLLAEYAGIPLEVQKEHIKTVRDRAFKSHPYPCLGRWRFLELDLSSHPLYHSHILPMLAASKEEKAPEPDEASEVVGKNETPGWIFLDLGCCLGQDIRKLIFDGGDARRIYGADLRPEFIDIGYALFRDEDKFPRAEHFVAPADVFDFSPDSELSKKCDGRVGILHATSVFHLFSWDEQVVMARRCLQLMTATNGRVLICGCQVGNENPGEFPRLRGGSTRYRHNEASWKKMWDQVVRQEPTRSKVRAVEVEAVMLGRNINERVGEELEVPQHQREAQAQDQNALSSKTEGDEGDNDDERKHIGRFEKGFRWMKYWVWIDFA</sequence>
<feature type="compositionally biased region" description="Basic and acidic residues" evidence="5">
    <location>
        <begin position="300"/>
        <end position="309"/>
    </location>
</feature>
<dbReference type="GO" id="GO:0016740">
    <property type="term" value="F:transferase activity"/>
    <property type="evidence" value="ECO:0007669"/>
    <property type="project" value="UniProtKB-KW"/>
</dbReference>
<comment type="caution">
    <text evidence="6">The sequence shown here is derived from an EMBL/GenBank/DDBJ whole genome shotgun (WGS) entry which is preliminary data.</text>
</comment>
<keyword evidence="2" id="KW-0808">Transferase</keyword>
<comment type="similarity">
    <text evidence="4">Belongs to the class I-like SAM-binding methyltransferase superfamily.</text>
</comment>
<evidence type="ECO:0000256" key="5">
    <source>
        <dbReference type="SAM" id="MobiDB-lite"/>
    </source>
</evidence>